<organism evidence="1 2">
    <name type="scientific">Enhygromyxa salina</name>
    <dbReference type="NCBI Taxonomy" id="215803"/>
    <lineage>
        <taxon>Bacteria</taxon>
        <taxon>Pseudomonadati</taxon>
        <taxon>Myxococcota</taxon>
        <taxon>Polyangia</taxon>
        <taxon>Nannocystales</taxon>
        <taxon>Nannocystaceae</taxon>
        <taxon>Enhygromyxa</taxon>
    </lineage>
</organism>
<sequence length="116" mass="11682">MLLAPPQPQVIPPPFAEAHEYVTHDGHRTRWASVTYTLPSGETAEVVMVADDAGGGDGYIYVDGETLVHTSMAAGALGWSSNAPGADALALVALDGLAAGGAAALAGDDALSGYCE</sequence>
<evidence type="ECO:0000313" key="1">
    <source>
        <dbReference type="EMBL" id="KIG14772.1"/>
    </source>
</evidence>
<name>A0A0C2D3U2_9BACT</name>
<evidence type="ECO:0000313" key="2">
    <source>
        <dbReference type="Proteomes" id="UP000031599"/>
    </source>
</evidence>
<reference evidence="1 2" key="1">
    <citation type="submission" date="2014-12" db="EMBL/GenBank/DDBJ databases">
        <title>Genome assembly of Enhygromyxa salina DSM 15201.</title>
        <authorList>
            <person name="Sharma G."/>
            <person name="Subramanian S."/>
        </authorList>
    </citation>
    <scope>NUCLEOTIDE SEQUENCE [LARGE SCALE GENOMIC DNA]</scope>
    <source>
        <strain evidence="1 2">DSM 15201</strain>
    </source>
</reference>
<comment type="caution">
    <text evidence="1">The sequence shown here is derived from an EMBL/GenBank/DDBJ whole genome shotgun (WGS) entry which is preliminary data.</text>
</comment>
<dbReference type="Proteomes" id="UP000031599">
    <property type="component" value="Unassembled WGS sequence"/>
</dbReference>
<gene>
    <name evidence="1" type="ORF">DB30_06358</name>
</gene>
<protein>
    <submittedName>
        <fullName evidence="1">Uncharacterized protein</fullName>
    </submittedName>
</protein>
<accession>A0A0C2D3U2</accession>
<dbReference type="EMBL" id="JMCC02000066">
    <property type="protein sequence ID" value="KIG14772.1"/>
    <property type="molecule type" value="Genomic_DNA"/>
</dbReference>
<dbReference type="AlphaFoldDB" id="A0A0C2D3U2"/>
<proteinExistence type="predicted"/>